<dbReference type="Proteomes" id="UP000023152">
    <property type="component" value="Unassembled WGS sequence"/>
</dbReference>
<evidence type="ECO:0000313" key="3">
    <source>
        <dbReference type="Proteomes" id="UP000023152"/>
    </source>
</evidence>
<proteinExistence type="predicted"/>
<keyword evidence="3" id="KW-1185">Reference proteome</keyword>
<gene>
    <name evidence="2" type="ORF">RFI_25710</name>
</gene>
<evidence type="ECO:0000256" key="1">
    <source>
        <dbReference type="SAM" id="Phobius"/>
    </source>
</evidence>
<feature type="transmembrane region" description="Helical" evidence="1">
    <location>
        <begin position="212"/>
        <end position="238"/>
    </location>
</feature>
<comment type="caution">
    <text evidence="2">The sequence shown here is derived from an EMBL/GenBank/DDBJ whole genome shotgun (WGS) entry which is preliminary data.</text>
</comment>
<sequence length="253" mass="29572">MWQWMYEFWARKREVLNYIQPKLVRNFTATGFAPSHLDDEIFQALTDFWKTAQEQGDLNEEGAAGPVMNQQKSPTFMAYLPESERQALTDWIRPKLETWANIPSLELTSLYGIRMYTRGAILGMHVDTCGTHVISAIINVDSKLDQGKDWPLQIYDHEGTLHEFTMKPGDVMFYESAKCGHSRFKPLPGEYYANIFIHFKPTDPIYWNYDCVFFLFSLVLIFISNSTSMTTVFAKFLIKHLNSEMNQYYHTQR</sequence>
<evidence type="ECO:0008006" key="4">
    <source>
        <dbReference type="Google" id="ProtNLM"/>
    </source>
</evidence>
<keyword evidence="1" id="KW-1133">Transmembrane helix</keyword>
<keyword evidence="1" id="KW-0472">Membrane</keyword>
<accession>X6MDA9</accession>
<organism evidence="2 3">
    <name type="scientific">Reticulomyxa filosa</name>
    <dbReference type="NCBI Taxonomy" id="46433"/>
    <lineage>
        <taxon>Eukaryota</taxon>
        <taxon>Sar</taxon>
        <taxon>Rhizaria</taxon>
        <taxon>Retaria</taxon>
        <taxon>Foraminifera</taxon>
        <taxon>Monothalamids</taxon>
        <taxon>Reticulomyxidae</taxon>
        <taxon>Reticulomyxa</taxon>
    </lineage>
</organism>
<protein>
    <recommendedName>
        <fullName evidence="4">Prolyl 4-hydroxylase alpha subunit Fe(2+) 2OG dioxygenase domain-containing protein</fullName>
    </recommendedName>
</protein>
<keyword evidence="1" id="KW-0812">Transmembrane</keyword>
<dbReference type="EMBL" id="ASPP01022183">
    <property type="protein sequence ID" value="ETO11666.1"/>
    <property type="molecule type" value="Genomic_DNA"/>
</dbReference>
<dbReference type="AlphaFoldDB" id="X6MDA9"/>
<evidence type="ECO:0000313" key="2">
    <source>
        <dbReference type="EMBL" id="ETO11666.1"/>
    </source>
</evidence>
<name>X6MDA9_RETFI</name>
<dbReference type="OrthoDB" id="194358at2759"/>
<reference evidence="2 3" key="1">
    <citation type="journal article" date="2013" name="Curr. Biol.">
        <title>The Genome of the Foraminiferan Reticulomyxa filosa.</title>
        <authorList>
            <person name="Glockner G."/>
            <person name="Hulsmann N."/>
            <person name="Schleicher M."/>
            <person name="Noegel A.A."/>
            <person name="Eichinger L."/>
            <person name="Gallinger C."/>
            <person name="Pawlowski J."/>
            <person name="Sierra R."/>
            <person name="Euteneuer U."/>
            <person name="Pillet L."/>
            <person name="Moustafa A."/>
            <person name="Platzer M."/>
            <person name="Groth M."/>
            <person name="Szafranski K."/>
            <person name="Schliwa M."/>
        </authorList>
    </citation>
    <scope>NUCLEOTIDE SEQUENCE [LARGE SCALE GENOMIC DNA]</scope>
</reference>